<dbReference type="Proteomes" id="UP000321386">
    <property type="component" value="Unassembled WGS sequence"/>
</dbReference>
<accession>A0A510UV01</accession>
<dbReference type="Pfam" id="PF11349">
    <property type="entry name" value="DUF3151"/>
    <property type="match status" value="1"/>
</dbReference>
<organism evidence="1 2">
    <name type="scientific">Cellulomonas persica</name>
    <dbReference type="NCBI Taxonomy" id="76861"/>
    <lineage>
        <taxon>Bacteria</taxon>
        <taxon>Bacillati</taxon>
        <taxon>Actinomycetota</taxon>
        <taxon>Actinomycetes</taxon>
        <taxon>Micrococcales</taxon>
        <taxon>Cellulomonadaceae</taxon>
        <taxon>Cellulomonas</taxon>
    </lineage>
</organism>
<name>A0A510UV01_9CELL</name>
<dbReference type="EMBL" id="BJUA01000004">
    <property type="protein sequence ID" value="GEK17291.1"/>
    <property type="molecule type" value="Genomic_DNA"/>
</dbReference>
<proteinExistence type="predicted"/>
<sequence>MARLLDPSCPLGTAHAERAAKSDARPTGRACPAGLRWERAHGSGALACAIGERARQTEAMTHENLLGGPEPTLLPADGPDAEARAALGAGDDARAAVRVAPAASIVWALLAEGALQDAGDPVAAYAYARTGYHRGLDALRRAGWRGRGPIPVDHEPNQGFLRSVLALAEAADAIGENDEAERCAQLLVDSGTSLDEVSGLR</sequence>
<reference evidence="1 2" key="1">
    <citation type="submission" date="2019-07" db="EMBL/GenBank/DDBJ databases">
        <title>Whole genome shotgun sequence of Cellulomonas persica NBRC 101101.</title>
        <authorList>
            <person name="Hosoyama A."/>
            <person name="Uohara A."/>
            <person name="Ohji S."/>
            <person name="Ichikawa N."/>
        </authorList>
    </citation>
    <scope>NUCLEOTIDE SEQUENCE [LARGE SCALE GENOMIC DNA]</scope>
    <source>
        <strain evidence="1 2">NBRC 101101</strain>
    </source>
</reference>
<evidence type="ECO:0000313" key="1">
    <source>
        <dbReference type="EMBL" id="GEK17291.1"/>
    </source>
</evidence>
<dbReference type="InterPro" id="IPR014487">
    <property type="entry name" value="DUF3151"/>
</dbReference>
<protein>
    <recommendedName>
        <fullName evidence="3">DUF3151 domain-containing protein</fullName>
    </recommendedName>
</protein>
<evidence type="ECO:0008006" key="3">
    <source>
        <dbReference type="Google" id="ProtNLM"/>
    </source>
</evidence>
<dbReference type="AlphaFoldDB" id="A0A510UV01"/>
<keyword evidence="2" id="KW-1185">Reference proteome</keyword>
<comment type="caution">
    <text evidence="1">The sequence shown here is derived from an EMBL/GenBank/DDBJ whole genome shotgun (WGS) entry which is preliminary data.</text>
</comment>
<gene>
    <name evidence="1" type="ORF">CPE01_10240</name>
</gene>
<evidence type="ECO:0000313" key="2">
    <source>
        <dbReference type="Proteomes" id="UP000321386"/>
    </source>
</evidence>